<accession>A0A7R9QII8</accession>
<reference evidence="2" key="1">
    <citation type="submission" date="2020-11" db="EMBL/GenBank/DDBJ databases">
        <authorList>
            <person name="Tran Van P."/>
        </authorList>
    </citation>
    <scope>NUCLEOTIDE SEQUENCE</scope>
</reference>
<evidence type="ECO:0000313" key="2">
    <source>
        <dbReference type="EMBL" id="CAD7647298.1"/>
    </source>
</evidence>
<dbReference type="Proteomes" id="UP000759131">
    <property type="component" value="Unassembled WGS sequence"/>
</dbReference>
<dbReference type="AlphaFoldDB" id="A0A7R9QII8"/>
<dbReference type="Pfam" id="PF18122">
    <property type="entry name" value="APC1_C"/>
    <property type="match status" value="1"/>
</dbReference>
<evidence type="ECO:0000313" key="3">
    <source>
        <dbReference type="Proteomes" id="UP000759131"/>
    </source>
</evidence>
<proteinExistence type="predicted"/>
<name>A0A7R9QII8_9ACAR</name>
<evidence type="ECO:0000259" key="1">
    <source>
        <dbReference type="Pfam" id="PF18122"/>
    </source>
</evidence>
<dbReference type="EMBL" id="OC894032">
    <property type="protein sequence ID" value="CAD7647298.1"/>
    <property type="molecule type" value="Genomic_DNA"/>
</dbReference>
<gene>
    <name evidence="2" type="ORF">OSB1V03_LOCUS21380</name>
</gene>
<feature type="domain" description="Anaphase-promoting complex subunit 1 C-terminal" evidence="1">
    <location>
        <begin position="2"/>
        <end position="67"/>
    </location>
</feature>
<organism evidence="2">
    <name type="scientific">Medioppia subpectinata</name>
    <dbReference type="NCBI Taxonomy" id="1979941"/>
    <lineage>
        <taxon>Eukaryota</taxon>
        <taxon>Metazoa</taxon>
        <taxon>Ecdysozoa</taxon>
        <taxon>Arthropoda</taxon>
        <taxon>Chelicerata</taxon>
        <taxon>Arachnida</taxon>
        <taxon>Acari</taxon>
        <taxon>Acariformes</taxon>
        <taxon>Sarcoptiformes</taxon>
        <taxon>Oribatida</taxon>
        <taxon>Brachypylina</taxon>
        <taxon>Oppioidea</taxon>
        <taxon>Oppiidae</taxon>
        <taxon>Medioppia</taxon>
    </lineage>
</organism>
<dbReference type="EMBL" id="CAJPIZ010039457">
    <property type="protein sequence ID" value="CAG2121434.1"/>
    <property type="molecule type" value="Genomic_DNA"/>
</dbReference>
<dbReference type="InterPro" id="IPR041221">
    <property type="entry name" value="APC1_C"/>
</dbReference>
<keyword evidence="3" id="KW-1185">Reference proteome</keyword>
<sequence>MTFSKYLLSNPSDIELESEIQNKLCSLLFDCASNERLEFLSPLIRLTKVTKQSNSLSLWQIKFVNTYSIDKNLLLNYLRGTLRLTQITPTLIEAIVFYDMPPFGSFASISDKLSFSELVIELKSKYSVPIPTIHLLHRLYFSSILKL</sequence>
<protein>
    <recommendedName>
        <fullName evidence="1">Anaphase-promoting complex subunit 1 C-terminal domain-containing protein</fullName>
    </recommendedName>
</protein>